<keyword evidence="3" id="KW-1185">Reference proteome</keyword>
<dbReference type="HOGENOM" id="CLU_045032_0_0_1"/>
<evidence type="ECO:0000313" key="2">
    <source>
        <dbReference type="EMBL" id="EGT44546.1"/>
    </source>
</evidence>
<evidence type="ECO:0000313" key="3">
    <source>
        <dbReference type="Proteomes" id="UP000008068"/>
    </source>
</evidence>
<protein>
    <submittedName>
        <fullName evidence="2">Uncharacterized protein</fullName>
    </submittedName>
</protein>
<proteinExistence type="predicted"/>
<sequence>MLALADFLESETLETNCMRHLANRTVFSLAKQFEMAETHHSERLMRQVCSSIKDAYELDEVVPKDLNSFCNTTKNVVLQRSFELLGIRKPPSPPLPEEPDQLFEHMMNEIFDQVEIQNHHGKVLKDQIELCRDHIFVEDYIPRFGATQTIRDNHLIKELADELREAHEPEEVNLIRTQIMVLKLKDIYTVFQDSGNGRKSASRAITTANICSSLGDLAVMINQNKRAHRSFRVTLGDREIDRIYRDINEKKIRYCQKPHIRDVTNHASWIERIKEMNDSLSEKINKRDPIRRPRPYGTRRVSNGANFRAINEVVDNMRRFQYRFSRAIQPENNEDDDEDGPDQDADDQNPEEQDQEEN</sequence>
<organism evidence="3">
    <name type="scientific">Caenorhabditis brenneri</name>
    <name type="common">Nematode worm</name>
    <dbReference type="NCBI Taxonomy" id="135651"/>
    <lineage>
        <taxon>Eukaryota</taxon>
        <taxon>Metazoa</taxon>
        <taxon>Ecdysozoa</taxon>
        <taxon>Nematoda</taxon>
        <taxon>Chromadorea</taxon>
        <taxon>Rhabditida</taxon>
        <taxon>Rhabditina</taxon>
        <taxon>Rhabditomorpha</taxon>
        <taxon>Rhabditoidea</taxon>
        <taxon>Rhabditidae</taxon>
        <taxon>Peloderinae</taxon>
        <taxon>Caenorhabditis</taxon>
    </lineage>
</organism>
<evidence type="ECO:0000256" key="1">
    <source>
        <dbReference type="SAM" id="MobiDB-lite"/>
    </source>
</evidence>
<reference evidence="3" key="1">
    <citation type="submission" date="2011-07" db="EMBL/GenBank/DDBJ databases">
        <authorList>
            <consortium name="Caenorhabditis brenneri Sequencing and Analysis Consortium"/>
            <person name="Wilson R.K."/>
        </authorList>
    </citation>
    <scope>NUCLEOTIDE SEQUENCE [LARGE SCALE GENOMIC DNA]</scope>
    <source>
        <strain evidence="3">PB2801</strain>
    </source>
</reference>
<dbReference type="EMBL" id="GL379813">
    <property type="protein sequence ID" value="EGT44546.1"/>
    <property type="molecule type" value="Genomic_DNA"/>
</dbReference>
<dbReference type="Proteomes" id="UP000008068">
    <property type="component" value="Unassembled WGS sequence"/>
</dbReference>
<feature type="compositionally biased region" description="Acidic residues" evidence="1">
    <location>
        <begin position="332"/>
        <end position="358"/>
    </location>
</feature>
<feature type="region of interest" description="Disordered" evidence="1">
    <location>
        <begin position="324"/>
        <end position="358"/>
    </location>
</feature>
<dbReference type="AlphaFoldDB" id="G0MV12"/>
<accession>G0MV12</accession>
<name>G0MV12_CAEBE</name>
<gene>
    <name evidence="2" type="ORF">CAEBREN_12941</name>
</gene>
<dbReference type="InParanoid" id="G0MV12"/>